<dbReference type="RefSeq" id="WP_191040995.1">
    <property type="nucleotide sequence ID" value="NZ_JACXAA010000008.1"/>
</dbReference>
<keyword evidence="2" id="KW-1185">Reference proteome</keyword>
<dbReference type="Proteomes" id="UP000653797">
    <property type="component" value="Unassembled WGS sequence"/>
</dbReference>
<comment type="caution">
    <text evidence="1">The sequence shown here is derived from an EMBL/GenBank/DDBJ whole genome shotgun (WGS) entry which is preliminary data.</text>
</comment>
<organism evidence="1 2">
    <name type="scientific">Spirosoma validum</name>
    <dbReference type="NCBI Taxonomy" id="2771355"/>
    <lineage>
        <taxon>Bacteria</taxon>
        <taxon>Pseudomonadati</taxon>
        <taxon>Bacteroidota</taxon>
        <taxon>Cytophagia</taxon>
        <taxon>Cytophagales</taxon>
        <taxon>Cytophagaceae</taxon>
        <taxon>Spirosoma</taxon>
    </lineage>
</organism>
<sequence length="196" mass="21537">MAALLIDDFNTAMTRTTLGVHTEQTRYQSVNPQMARMIRFAVTDDPHNQQGSVEVRNGLLIVSAGYDSMDGLTLQYGGGIDQQNGQLALKPLHLDFTKFKNLLISFNGSTQNLNINVVIFSNSGRTSWSDNTESVVCKTEGNRNPKQLVVPTASFVDNLATHTSYKASDIHVIHIGIQNLGFIGGHDYAITKIELL</sequence>
<dbReference type="AlphaFoldDB" id="A0A927B4Z9"/>
<reference evidence="1" key="1">
    <citation type="submission" date="2020-09" db="EMBL/GenBank/DDBJ databases">
        <authorList>
            <person name="Kim M.K."/>
        </authorList>
    </citation>
    <scope>NUCLEOTIDE SEQUENCE</scope>
    <source>
        <strain evidence="1">BT704</strain>
    </source>
</reference>
<gene>
    <name evidence="1" type="ORF">IC230_20890</name>
</gene>
<evidence type="ECO:0000313" key="1">
    <source>
        <dbReference type="EMBL" id="MBD2755371.1"/>
    </source>
</evidence>
<evidence type="ECO:0000313" key="2">
    <source>
        <dbReference type="Proteomes" id="UP000653797"/>
    </source>
</evidence>
<dbReference type="EMBL" id="JACXAA010000008">
    <property type="protein sequence ID" value="MBD2755371.1"/>
    <property type="molecule type" value="Genomic_DNA"/>
</dbReference>
<accession>A0A927B4Z9</accession>
<name>A0A927B4Z9_9BACT</name>
<protein>
    <submittedName>
        <fullName evidence="1">Uncharacterized protein</fullName>
    </submittedName>
</protein>
<proteinExistence type="predicted"/>